<accession>A0A1F5DPT6</accession>
<organism evidence="1 2">
    <name type="scientific">Candidatus Beckwithbacteria bacterium RIFCSPHIGHO2_12_FULL_47_17</name>
    <dbReference type="NCBI Taxonomy" id="1797460"/>
    <lineage>
        <taxon>Bacteria</taxon>
        <taxon>Candidatus Beckwithiibacteriota</taxon>
    </lineage>
</organism>
<dbReference type="AlphaFoldDB" id="A0A1F5DPT6"/>
<dbReference type="STRING" id="1797460.A3E73_02220"/>
<proteinExistence type="predicted"/>
<evidence type="ECO:0000313" key="1">
    <source>
        <dbReference type="EMBL" id="OGD57064.1"/>
    </source>
</evidence>
<name>A0A1F5DPT6_9BACT</name>
<dbReference type="EMBL" id="MEZN01000002">
    <property type="protein sequence ID" value="OGD57064.1"/>
    <property type="molecule type" value="Genomic_DNA"/>
</dbReference>
<reference evidence="1 2" key="1">
    <citation type="journal article" date="2016" name="Nat. Commun.">
        <title>Thousands of microbial genomes shed light on interconnected biogeochemical processes in an aquifer system.</title>
        <authorList>
            <person name="Anantharaman K."/>
            <person name="Brown C.T."/>
            <person name="Hug L.A."/>
            <person name="Sharon I."/>
            <person name="Castelle C.J."/>
            <person name="Probst A.J."/>
            <person name="Thomas B.C."/>
            <person name="Singh A."/>
            <person name="Wilkins M.J."/>
            <person name="Karaoz U."/>
            <person name="Brodie E.L."/>
            <person name="Williams K.H."/>
            <person name="Hubbard S.S."/>
            <person name="Banfield J.F."/>
        </authorList>
    </citation>
    <scope>NUCLEOTIDE SEQUENCE [LARGE SCALE GENOMIC DNA]</scope>
</reference>
<dbReference type="Proteomes" id="UP000176791">
    <property type="component" value="Unassembled WGS sequence"/>
</dbReference>
<gene>
    <name evidence="1" type="ORF">A3E73_02220</name>
</gene>
<comment type="caution">
    <text evidence="1">The sequence shown here is derived from an EMBL/GenBank/DDBJ whole genome shotgun (WGS) entry which is preliminary data.</text>
</comment>
<protein>
    <submittedName>
        <fullName evidence="1">Uncharacterized protein</fullName>
    </submittedName>
</protein>
<sequence length="215" mass="22576">MPRLPIPGVIAVGVVVVVTWLVLEPANKPPIGVLTPSPVVINNPVPDNGTLAALQATISGLLKRLEILEAEQGMVPSPQPEADRPVAEAVVSQSAPKTVFQTQVLYLGSASTTERDWTETGAQVWLNSANYPAGVNAVFEAGLSIIGGEAWARLKNKTTGAIISASEVFHNNSTVSWKGSGAFKLHSGNNLYVVELKSTSGETANLSGSRLQLSQ</sequence>
<evidence type="ECO:0000313" key="2">
    <source>
        <dbReference type="Proteomes" id="UP000176791"/>
    </source>
</evidence>